<name>A0A0B6Y6Z7_9EUPU</name>
<reference evidence="2" key="1">
    <citation type="submission" date="2014-12" db="EMBL/GenBank/DDBJ databases">
        <title>Insight into the proteome of Arion vulgaris.</title>
        <authorList>
            <person name="Aradska J."/>
            <person name="Bulat T."/>
            <person name="Smidak R."/>
            <person name="Sarate P."/>
            <person name="Gangsoo J."/>
            <person name="Sialana F."/>
            <person name="Bilban M."/>
            <person name="Lubec G."/>
        </authorList>
    </citation>
    <scope>NUCLEOTIDE SEQUENCE</scope>
    <source>
        <tissue evidence="2">Skin</tissue>
    </source>
</reference>
<dbReference type="EMBL" id="HACG01005003">
    <property type="protein sequence ID" value="CEK51868.1"/>
    <property type="molecule type" value="Transcribed_RNA"/>
</dbReference>
<gene>
    <name evidence="2" type="primary">ORF14701</name>
</gene>
<dbReference type="AlphaFoldDB" id="A0A0B6Y6Z7"/>
<protein>
    <submittedName>
        <fullName evidence="2">Uncharacterized protein</fullName>
    </submittedName>
</protein>
<feature type="compositionally biased region" description="Basic and acidic residues" evidence="1">
    <location>
        <begin position="55"/>
        <end position="68"/>
    </location>
</feature>
<organism evidence="2">
    <name type="scientific">Arion vulgaris</name>
    <dbReference type="NCBI Taxonomy" id="1028688"/>
    <lineage>
        <taxon>Eukaryota</taxon>
        <taxon>Metazoa</taxon>
        <taxon>Spiralia</taxon>
        <taxon>Lophotrochozoa</taxon>
        <taxon>Mollusca</taxon>
        <taxon>Gastropoda</taxon>
        <taxon>Heterobranchia</taxon>
        <taxon>Euthyneura</taxon>
        <taxon>Panpulmonata</taxon>
        <taxon>Eupulmonata</taxon>
        <taxon>Stylommatophora</taxon>
        <taxon>Helicina</taxon>
        <taxon>Arionoidea</taxon>
        <taxon>Arionidae</taxon>
        <taxon>Arion</taxon>
    </lineage>
</organism>
<accession>A0A0B6Y6Z7</accession>
<feature type="non-terminal residue" evidence="2">
    <location>
        <position position="1"/>
    </location>
</feature>
<evidence type="ECO:0000256" key="1">
    <source>
        <dbReference type="SAM" id="MobiDB-lite"/>
    </source>
</evidence>
<feature type="region of interest" description="Disordered" evidence="1">
    <location>
        <begin position="38"/>
        <end position="91"/>
    </location>
</feature>
<sequence>LHKNNNRRGSLDTAVNISEEMARTGIWLQLRRDSKVLIDTEDGLHSRNKKRHHDKSNERDKSAHKESEEAVTINGDENKTTFYMGEEEEKV</sequence>
<evidence type="ECO:0000313" key="2">
    <source>
        <dbReference type="EMBL" id="CEK51868.1"/>
    </source>
</evidence>
<proteinExistence type="predicted"/>